<feature type="compositionally biased region" description="Acidic residues" evidence="1">
    <location>
        <begin position="535"/>
        <end position="546"/>
    </location>
</feature>
<keyword evidence="4" id="KW-1185">Reference proteome</keyword>
<evidence type="ECO:0000313" key="3">
    <source>
        <dbReference type="EMBL" id="KAB0800181.1"/>
    </source>
</evidence>
<dbReference type="InterPro" id="IPR050863">
    <property type="entry name" value="CenT-Element_Derived"/>
</dbReference>
<name>A0A5N4AS82_PHOPY</name>
<evidence type="ECO:0000313" key="4">
    <source>
        <dbReference type="Proteomes" id="UP000327044"/>
    </source>
</evidence>
<accession>A0A5N4AS82</accession>
<dbReference type="InterPro" id="IPR036397">
    <property type="entry name" value="RNaseH_sf"/>
</dbReference>
<dbReference type="InParanoid" id="A0A5N4AS82"/>
<feature type="region of interest" description="Disordered" evidence="1">
    <location>
        <begin position="369"/>
        <end position="410"/>
    </location>
</feature>
<feature type="compositionally biased region" description="Polar residues" evidence="1">
    <location>
        <begin position="422"/>
        <end position="432"/>
    </location>
</feature>
<protein>
    <recommendedName>
        <fullName evidence="2">DDE-1 domain-containing protein</fullName>
    </recommendedName>
</protein>
<dbReference type="SUPFAM" id="SSF57903">
    <property type="entry name" value="FYVE/PHD zinc finger"/>
    <property type="match status" value="1"/>
</dbReference>
<dbReference type="AlphaFoldDB" id="A0A5N4AS82"/>
<feature type="region of interest" description="Disordered" evidence="1">
    <location>
        <begin position="490"/>
        <end position="546"/>
    </location>
</feature>
<organism evidence="3 4">
    <name type="scientific">Photinus pyralis</name>
    <name type="common">Common eastern firefly</name>
    <name type="synonym">Lampyris pyralis</name>
    <dbReference type="NCBI Taxonomy" id="7054"/>
    <lineage>
        <taxon>Eukaryota</taxon>
        <taxon>Metazoa</taxon>
        <taxon>Ecdysozoa</taxon>
        <taxon>Arthropoda</taxon>
        <taxon>Hexapoda</taxon>
        <taxon>Insecta</taxon>
        <taxon>Pterygota</taxon>
        <taxon>Neoptera</taxon>
        <taxon>Endopterygota</taxon>
        <taxon>Coleoptera</taxon>
        <taxon>Polyphaga</taxon>
        <taxon>Elateriformia</taxon>
        <taxon>Elateroidea</taxon>
        <taxon>Lampyridae</taxon>
        <taxon>Lampyrinae</taxon>
        <taxon>Photinus</taxon>
    </lineage>
</organism>
<feature type="compositionally biased region" description="Basic residues" evidence="1">
    <location>
        <begin position="446"/>
        <end position="457"/>
    </location>
</feature>
<feature type="region of interest" description="Disordered" evidence="1">
    <location>
        <begin position="422"/>
        <end position="459"/>
    </location>
</feature>
<dbReference type="GO" id="GO:0005634">
    <property type="term" value="C:nucleus"/>
    <property type="evidence" value="ECO:0007669"/>
    <property type="project" value="TreeGrafter"/>
</dbReference>
<dbReference type="PANTHER" id="PTHR19303:SF71">
    <property type="entry name" value="ZINC FINGER PHD-TYPE DOMAIN-CONTAINING PROTEIN"/>
    <property type="match status" value="1"/>
</dbReference>
<feature type="compositionally biased region" description="Polar residues" evidence="1">
    <location>
        <begin position="387"/>
        <end position="396"/>
    </location>
</feature>
<dbReference type="Gene3D" id="3.30.40.10">
    <property type="entry name" value="Zinc/RING finger domain, C3HC4 (zinc finger)"/>
    <property type="match status" value="1"/>
</dbReference>
<dbReference type="InterPro" id="IPR013083">
    <property type="entry name" value="Znf_RING/FYVE/PHD"/>
</dbReference>
<dbReference type="GO" id="GO:0003677">
    <property type="term" value="F:DNA binding"/>
    <property type="evidence" value="ECO:0007669"/>
    <property type="project" value="TreeGrafter"/>
</dbReference>
<comment type="caution">
    <text evidence="3">The sequence shown here is derived from an EMBL/GenBank/DDBJ whole genome shotgun (WGS) entry which is preliminary data.</text>
</comment>
<dbReference type="InterPro" id="IPR011011">
    <property type="entry name" value="Znf_FYVE_PHD"/>
</dbReference>
<dbReference type="Pfam" id="PF03184">
    <property type="entry name" value="DDE_1"/>
    <property type="match status" value="1"/>
</dbReference>
<dbReference type="PANTHER" id="PTHR19303">
    <property type="entry name" value="TRANSPOSON"/>
    <property type="match status" value="1"/>
</dbReference>
<evidence type="ECO:0000256" key="1">
    <source>
        <dbReference type="SAM" id="MobiDB-lite"/>
    </source>
</evidence>
<dbReference type="InterPro" id="IPR004875">
    <property type="entry name" value="DDE_SF_endonuclease_dom"/>
</dbReference>
<feature type="compositionally biased region" description="Basic and acidic residues" evidence="1">
    <location>
        <begin position="369"/>
        <end position="383"/>
    </location>
</feature>
<proteinExistence type="predicted"/>
<feature type="compositionally biased region" description="Basic and acidic residues" evidence="1">
    <location>
        <begin position="490"/>
        <end position="508"/>
    </location>
</feature>
<feature type="compositionally biased region" description="Basic and acidic residues" evidence="1">
    <location>
        <begin position="515"/>
        <end position="533"/>
    </location>
</feature>
<dbReference type="Gene3D" id="3.30.420.10">
    <property type="entry name" value="Ribonuclease H-like superfamily/Ribonuclease H"/>
    <property type="match status" value="1"/>
</dbReference>
<reference evidence="3 4" key="1">
    <citation type="journal article" date="2018" name="Elife">
        <title>Firefly genomes illuminate parallel origins of bioluminescence in beetles.</title>
        <authorList>
            <person name="Fallon T.R."/>
            <person name="Lower S.E."/>
            <person name="Chang C.H."/>
            <person name="Bessho-Uehara M."/>
            <person name="Martin G.J."/>
            <person name="Bewick A.J."/>
            <person name="Behringer M."/>
            <person name="Debat H.J."/>
            <person name="Wong I."/>
            <person name="Day J.C."/>
            <person name="Suvorov A."/>
            <person name="Silva C.J."/>
            <person name="Stanger-Hall K.F."/>
            <person name="Hall D.W."/>
            <person name="Schmitz R.J."/>
            <person name="Nelson D.R."/>
            <person name="Lewis S.M."/>
            <person name="Shigenobu S."/>
            <person name="Bybee S.M."/>
            <person name="Larracuente A.M."/>
            <person name="Oba Y."/>
            <person name="Weng J.K."/>
        </authorList>
    </citation>
    <scope>NUCLEOTIDE SEQUENCE [LARGE SCALE GENOMIC DNA]</scope>
    <source>
        <strain evidence="3">1611_PpyrPB1</strain>
        <tissue evidence="3">Whole body</tissue>
    </source>
</reference>
<gene>
    <name evidence="3" type="ORF">PPYR_05921</name>
</gene>
<sequence length="602" mass="68346">MTLRRYVLKYKTDKETSFTPNFVTSQIFSCHEESLLVEYLLTSANLHYGLTPKQTRKFAYEFGQANNKKLPENWKKNECASYDWLKGFMSRYPQLSLRSPEATSLGRATAFNRHNVQEFYKNLSNLLERETFGPESVYNLDETGVTTAHKPQKIIARKGQKQISKSTSAERGTLVTVCCAINAVGNSVPPFFIFPRVRMQDYMIQGAPSGSIAVTHESGWMTADNFVKYLDHFIKHAKCSNENKCILVLDNHESHISPKALDKCKLNGIHLLTLPPHTSHRLQPLDVSIFGPFKRYYNEQADAWMVSHPGQTISLKNIPELVGLAYVRAFSPSNITKGFSTTGIYPFNPHLFEDLDFAGAEVTNRPYEELRENSEKELDRDDPIAQPGTSISQQETTPPPGTSLCQQKSTSNPIETFLQDSTTIQSTSSVSFKTPEEVRPYPKAQPRLKKGGRKPGRTRILTDTPEKEAIEAEYNMREGKKRMKTKVEMAKRKISSETGENNHFEKLNAESTESQPKRKVLDRNAKTEKRVFGDSDSEDEKDPFSDADDDDDAACIYCNSLFSASRSREKWIQCQKCLRWCHSACADVKHNTKMFSCELCIN</sequence>
<evidence type="ECO:0000259" key="2">
    <source>
        <dbReference type="Pfam" id="PF03184"/>
    </source>
</evidence>
<dbReference type="Proteomes" id="UP000327044">
    <property type="component" value="Unassembled WGS sequence"/>
</dbReference>
<feature type="domain" description="DDE-1" evidence="2">
    <location>
        <begin position="174"/>
        <end position="339"/>
    </location>
</feature>
<dbReference type="EMBL" id="VVIM01000004">
    <property type="protein sequence ID" value="KAB0800181.1"/>
    <property type="molecule type" value="Genomic_DNA"/>
</dbReference>